<protein>
    <submittedName>
        <fullName evidence="2">Uncharacterized protein</fullName>
    </submittedName>
</protein>
<dbReference type="EMBL" id="CAJOBC010001591">
    <property type="protein sequence ID" value="CAF3687159.1"/>
    <property type="molecule type" value="Genomic_DNA"/>
</dbReference>
<dbReference type="Proteomes" id="UP000663829">
    <property type="component" value="Unassembled WGS sequence"/>
</dbReference>
<keyword evidence="4" id="KW-1185">Reference proteome</keyword>
<proteinExistence type="predicted"/>
<accession>A0A813ZVZ8</accession>
<organism evidence="2 4">
    <name type="scientific">Didymodactylos carnosus</name>
    <dbReference type="NCBI Taxonomy" id="1234261"/>
    <lineage>
        <taxon>Eukaryota</taxon>
        <taxon>Metazoa</taxon>
        <taxon>Spiralia</taxon>
        <taxon>Gnathifera</taxon>
        <taxon>Rotifera</taxon>
        <taxon>Eurotatoria</taxon>
        <taxon>Bdelloidea</taxon>
        <taxon>Philodinida</taxon>
        <taxon>Philodinidae</taxon>
        <taxon>Didymodactylos</taxon>
    </lineage>
</organism>
<evidence type="ECO:0000313" key="4">
    <source>
        <dbReference type="Proteomes" id="UP000663829"/>
    </source>
</evidence>
<feature type="compositionally biased region" description="Basic and acidic residues" evidence="1">
    <location>
        <begin position="159"/>
        <end position="168"/>
    </location>
</feature>
<name>A0A813ZVZ8_9BILA</name>
<dbReference type="EMBL" id="CAJNOQ010001591">
    <property type="protein sequence ID" value="CAF0905305.1"/>
    <property type="molecule type" value="Genomic_DNA"/>
</dbReference>
<evidence type="ECO:0000313" key="2">
    <source>
        <dbReference type="EMBL" id="CAF0905305.1"/>
    </source>
</evidence>
<evidence type="ECO:0000313" key="3">
    <source>
        <dbReference type="EMBL" id="CAF3687159.1"/>
    </source>
</evidence>
<dbReference type="AlphaFoldDB" id="A0A813ZVZ8"/>
<gene>
    <name evidence="2" type="ORF">GPM918_LOCUS8856</name>
    <name evidence="3" type="ORF">SRO942_LOCUS8857</name>
</gene>
<sequence>MPLDSNNVFQFNQPPKLQQRVSSTISPRVLSPPLPQKPITSATKTLSRARTISGAELEETDTLNELIKPPGAGNNSTMIPDHRRSSDVKKINLHDKFSHLTEDRRNSTPTLHLPVFPHMFRKKHKQQKETDNLYDTMPQSDKYESEINRRQTVSAFSDQRVDPTKRKV</sequence>
<feature type="compositionally biased region" description="Polar residues" evidence="1">
    <location>
        <begin position="1"/>
        <end position="26"/>
    </location>
</feature>
<dbReference type="Proteomes" id="UP000681722">
    <property type="component" value="Unassembled WGS sequence"/>
</dbReference>
<feature type="region of interest" description="Disordered" evidence="1">
    <location>
        <begin position="1"/>
        <end position="45"/>
    </location>
</feature>
<feature type="region of interest" description="Disordered" evidence="1">
    <location>
        <begin position="65"/>
        <end position="87"/>
    </location>
</feature>
<comment type="caution">
    <text evidence="2">The sequence shown here is derived from an EMBL/GenBank/DDBJ whole genome shotgun (WGS) entry which is preliminary data.</text>
</comment>
<feature type="region of interest" description="Disordered" evidence="1">
    <location>
        <begin position="122"/>
        <end position="168"/>
    </location>
</feature>
<evidence type="ECO:0000256" key="1">
    <source>
        <dbReference type="SAM" id="MobiDB-lite"/>
    </source>
</evidence>
<reference evidence="2" key="1">
    <citation type="submission" date="2021-02" db="EMBL/GenBank/DDBJ databases">
        <authorList>
            <person name="Nowell W R."/>
        </authorList>
    </citation>
    <scope>NUCLEOTIDE SEQUENCE</scope>
</reference>